<dbReference type="AlphaFoldDB" id="L0JXS1"/>
<accession>L0JXS1</accession>
<dbReference type="NCBIfam" id="NF009521">
    <property type="entry name" value="PRK12882.1"/>
    <property type="match status" value="1"/>
</dbReference>
<feature type="transmembrane region" description="Helical" evidence="12">
    <location>
        <begin position="146"/>
        <end position="171"/>
    </location>
</feature>
<dbReference type="GO" id="GO:0046474">
    <property type="term" value="P:glycerophospholipid biosynthetic process"/>
    <property type="evidence" value="ECO:0007669"/>
    <property type="project" value="UniProtKB-UniRule"/>
</dbReference>
<keyword evidence="7 12" id="KW-1133">Transmembrane helix</keyword>
<dbReference type="Pfam" id="PF01040">
    <property type="entry name" value="UbiA"/>
    <property type="match status" value="1"/>
</dbReference>
<dbReference type="Gene3D" id="1.10.357.140">
    <property type="entry name" value="UbiA prenyltransferase"/>
    <property type="match status" value="1"/>
</dbReference>
<dbReference type="STRING" id="694430.Natoc_1281"/>
<evidence type="ECO:0000256" key="2">
    <source>
        <dbReference type="ARBA" id="ARBA00022475"/>
    </source>
</evidence>
<feature type="transmembrane region" description="Helical" evidence="12">
    <location>
        <begin position="95"/>
        <end position="126"/>
    </location>
</feature>
<dbReference type="GO" id="GO:0005886">
    <property type="term" value="C:plasma membrane"/>
    <property type="evidence" value="ECO:0007669"/>
    <property type="project" value="UniProtKB-SubCell"/>
</dbReference>
<dbReference type="GO" id="GO:0047295">
    <property type="term" value="F:geranylgeranylglycerol-phosphate geranylgeranyltransferase activity"/>
    <property type="evidence" value="ECO:0007669"/>
    <property type="project" value="UniProtKB-UniRule"/>
</dbReference>
<dbReference type="InterPro" id="IPR000537">
    <property type="entry name" value="UbiA_prenyltransferase"/>
</dbReference>
<evidence type="ECO:0000256" key="10">
    <source>
        <dbReference type="ARBA" id="ARBA00023209"/>
    </source>
</evidence>
<evidence type="ECO:0000313" key="14">
    <source>
        <dbReference type="Proteomes" id="UP000010878"/>
    </source>
</evidence>
<dbReference type="PANTHER" id="PTHR42723:SF1">
    <property type="entry name" value="CHLOROPHYLL SYNTHASE, CHLOROPLASTIC"/>
    <property type="match status" value="1"/>
</dbReference>
<organism evidence="13 14">
    <name type="scientific">Natronococcus occultus SP4</name>
    <dbReference type="NCBI Taxonomy" id="694430"/>
    <lineage>
        <taxon>Archaea</taxon>
        <taxon>Methanobacteriati</taxon>
        <taxon>Methanobacteriota</taxon>
        <taxon>Stenosarchaea group</taxon>
        <taxon>Halobacteria</taxon>
        <taxon>Halobacteriales</taxon>
        <taxon>Natrialbaceae</taxon>
        <taxon>Natronococcus</taxon>
    </lineage>
</organism>
<dbReference type="GeneID" id="14402803"/>
<evidence type="ECO:0000256" key="5">
    <source>
        <dbReference type="ARBA" id="ARBA00022692"/>
    </source>
</evidence>
<keyword evidence="3 12" id="KW-0444">Lipid biosynthesis</keyword>
<comment type="catalytic activity">
    <reaction evidence="12">
        <text>sn-3-O-(geranylgeranyl)glycerol 1-phosphate + (2E,6E,10E)-geranylgeranyl diphosphate = 2,3-bis-O-(geranylgeranyl)-sn-glycerol 1-phosphate + diphosphate</text>
        <dbReference type="Rhea" id="RHEA:18109"/>
        <dbReference type="ChEBI" id="CHEBI:33019"/>
        <dbReference type="ChEBI" id="CHEBI:57677"/>
        <dbReference type="ChEBI" id="CHEBI:58756"/>
        <dbReference type="ChEBI" id="CHEBI:58837"/>
        <dbReference type="EC" id="2.5.1.42"/>
    </reaction>
</comment>
<dbReference type="KEGG" id="nou:Natoc_1281"/>
<dbReference type="CDD" id="cd13961">
    <property type="entry name" value="PT_UbiA_DGGGPS"/>
    <property type="match status" value="1"/>
</dbReference>
<gene>
    <name evidence="13" type="ORF">Natoc_1281</name>
</gene>
<dbReference type="InterPro" id="IPR050475">
    <property type="entry name" value="Prenyltransferase_related"/>
</dbReference>
<evidence type="ECO:0000313" key="13">
    <source>
        <dbReference type="EMBL" id="AGB37105.1"/>
    </source>
</evidence>
<dbReference type="InterPro" id="IPR023547">
    <property type="entry name" value="DGGGP_synth"/>
</dbReference>
<keyword evidence="10 12" id="KW-0594">Phospholipid biosynthesis</keyword>
<dbReference type="OrthoDB" id="11851at2157"/>
<comment type="pathway">
    <text evidence="12">Membrane lipid metabolism; glycerophospholipid metabolism.</text>
</comment>
<dbReference type="UniPathway" id="UPA00940"/>
<keyword evidence="11 12" id="KW-1208">Phospholipid metabolism</keyword>
<keyword evidence="5 12" id="KW-0812">Transmembrane</keyword>
<dbReference type="PANTHER" id="PTHR42723">
    <property type="entry name" value="CHLOROPHYLL SYNTHASE"/>
    <property type="match status" value="1"/>
</dbReference>
<dbReference type="EMBL" id="CP003929">
    <property type="protein sequence ID" value="AGB37105.1"/>
    <property type="molecule type" value="Genomic_DNA"/>
</dbReference>
<evidence type="ECO:0000256" key="12">
    <source>
        <dbReference type="HAMAP-Rule" id="MF_01286"/>
    </source>
</evidence>
<sequence length="282" mass="29106">MSVVEGARGVVELTRPVNAIVAGVLTFTGAFVAHGSDVVGSAEPVLTAILVTVLATAAGNTINDYFDIETDQINNPDRPIPRGAVSPRTALVSSIVLFVAASALALVLPLLATAIALLNIALLIAYTEIFKGLPGVGNAVVAYLGGSAFLLGGAAVGDIAAPGILFLLAVLATFSREVIKDVEDIEGDQREEITTLPLVIGEKHSLTLSAVFLCVMVVITPVPYLLGVLGVIYLVLMIPANGAILYAGYLSFDDPKAGQSILKYGTFLTAAAFIVGRATMIS</sequence>
<dbReference type="InterPro" id="IPR044878">
    <property type="entry name" value="UbiA_sf"/>
</dbReference>
<dbReference type="Proteomes" id="UP000010878">
    <property type="component" value="Chromosome"/>
</dbReference>
<proteinExistence type="inferred from homology"/>
<dbReference type="EC" id="2.5.1.42" evidence="12"/>
<keyword evidence="8 12" id="KW-0443">Lipid metabolism</keyword>
<keyword evidence="6 12" id="KW-0460">Magnesium</keyword>
<feature type="transmembrane region" description="Helical" evidence="12">
    <location>
        <begin position="261"/>
        <end position="280"/>
    </location>
</feature>
<evidence type="ECO:0000256" key="6">
    <source>
        <dbReference type="ARBA" id="ARBA00022842"/>
    </source>
</evidence>
<evidence type="ECO:0000256" key="3">
    <source>
        <dbReference type="ARBA" id="ARBA00022516"/>
    </source>
</evidence>
<feature type="transmembrane region" description="Helical" evidence="12">
    <location>
        <begin position="231"/>
        <end position="249"/>
    </location>
</feature>
<evidence type="ECO:0000256" key="9">
    <source>
        <dbReference type="ARBA" id="ARBA00023136"/>
    </source>
</evidence>
<keyword evidence="4 12" id="KW-0808">Transferase</keyword>
<comment type="similarity">
    <text evidence="12">Belongs to the UbiA prenyltransferase family. DGGGP synthase subfamily.</text>
</comment>
<keyword evidence="2 12" id="KW-1003">Cell membrane</keyword>
<keyword evidence="14" id="KW-1185">Reference proteome</keyword>
<evidence type="ECO:0000256" key="11">
    <source>
        <dbReference type="ARBA" id="ARBA00023264"/>
    </source>
</evidence>
<comment type="subcellular location">
    <subcellularLocation>
        <location evidence="1 12">Cell membrane</location>
        <topology evidence="1 12">Multi-pass membrane protein</topology>
    </subcellularLocation>
</comment>
<feature type="transmembrane region" description="Helical" evidence="12">
    <location>
        <begin position="206"/>
        <end position="225"/>
    </location>
</feature>
<evidence type="ECO:0000256" key="7">
    <source>
        <dbReference type="ARBA" id="ARBA00022989"/>
    </source>
</evidence>
<evidence type="ECO:0000256" key="4">
    <source>
        <dbReference type="ARBA" id="ARBA00022679"/>
    </source>
</evidence>
<dbReference type="GO" id="GO:0000287">
    <property type="term" value="F:magnesium ion binding"/>
    <property type="evidence" value="ECO:0007669"/>
    <property type="project" value="UniProtKB-UniRule"/>
</dbReference>
<comment type="cofactor">
    <cofactor evidence="12">
        <name>Mg(2+)</name>
        <dbReference type="ChEBI" id="CHEBI:18420"/>
    </cofactor>
</comment>
<dbReference type="Gene3D" id="1.20.120.1780">
    <property type="entry name" value="UbiA prenyltransferase"/>
    <property type="match status" value="1"/>
</dbReference>
<protein>
    <recommendedName>
        <fullName evidence="12">Digeranylgeranylglyceryl phosphate synthase</fullName>
        <shortName evidence="12">DGGGP synthase</shortName>
        <shortName evidence="12">DGGGPS</shortName>
        <ecNumber evidence="12">2.5.1.42</ecNumber>
    </recommendedName>
    <alternativeName>
        <fullName evidence="12">(S)-2,3-di-O-geranylgeranylglyceryl phosphate synthase</fullName>
    </alternativeName>
    <alternativeName>
        <fullName evidence="12">Geranylgeranylglycerol-phosphate geranylgeranyltransferase</fullName>
    </alternativeName>
</protein>
<comment type="function">
    <text evidence="12">Prenyltransferase that catalyzes the transfer of the geranylgeranyl moiety of geranylgeranyl diphosphate (GGPP) to the C2 hydroxyl of (S)-3-O-geranylgeranylglyceryl phosphate (GGGP). This reaction is the second ether-bond-formation step in the biosynthesis of archaeal membrane lipids.</text>
</comment>
<dbReference type="HAMAP" id="MF_01286">
    <property type="entry name" value="DGGGP_synth"/>
    <property type="match status" value="1"/>
</dbReference>
<dbReference type="eggNOG" id="arCOG00476">
    <property type="taxonomic scope" value="Archaea"/>
</dbReference>
<dbReference type="RefSeq" id="WP_015320556.1">
    <property type="nucleotide sequence ID" value="NC_019974.1"/>
</dbReference>
<keyword evidence="9 12" id="KW-0472">Membrane</keyword>
<dbReference type="HOGENOM" id="CLU_073311_1_1_2"/>
<name>L0JXS1_9EURY</name>
<evidence type="ECO:0000256" key="1">
    <source>
        <dbReference type="ARBA" id="ARBA00004651"/>
    </source>
</evidence>
<reference evidence="13 14" key="1">
    <citation type="submission" date="2012-11" db="EMBL/GenBank/DDBJ databases">
        <title>FINISHED of Natronococcus occultus SP4, DSM 3396.</title>
        <authorList>
            <consortium name="DOE Joint Genome Institute"/>
            <person name="Eisen J."/>
            <person name="Huntemann M."/>
            <person name="Wei C.-L."/>
            <person name="Han J."/>
            <person name="Detter J.C."/>
            <person name="Han C."/>
            <person name="Tapia R."/>
            <person name="Chen A."/>
            <person name="Kyrpides N."/>
            <person name="Mavromatis K."/>
            <person name="Markowitz V."/>
            <person name="Szeto E."/>
            <person name="Ivanova N."/>
            <person name="Mikhailova N."/>
            <person name="Ovchinnikova G."/>
            <person name="Pagani I."/>
            <person name="Pati A."/>
            <person name="Goodwin L."/>
            <person name="Nordberg H.P."/>
            <person name="Cantor M.N."/>
            <person name="Hua S.X."/>
            <person name="Woyke T."/>
            <person name="Eisen J."/>
            <person name="Klenk H.-P."/>
            <person name="Klenk H.-P."/>
        </authorList>
    </citation>
    <scope>NUCLEOTIDE SEQUENCE [LARGE SCALE GENOMIC DNA]</scope>
    <source>
        <strain evidence="13 14">SP4</strain>
    </source>
</reference>
<evidence type="ECO:0000256" key="8">
    <source>
        <dbReference type="ARBA" id="ARBA00023098"/>
    </source>
</evidence>